<dbReference type="Proteomes" id="UP000222366">
    <property type="component" value="Unassembled WGS sequence"/>
</dbReference>
<evidence type="ECO:0000313" key="3">
    <source>
        <dbReference type="Proteomes" id="UP000222366"/>
    </source>
</evidence>
<organism evidence="2 3">
    <name type="scientific">Xenorhabdus stockiae</name>
    <dbReference type="NCBI Taxonomy" id="351614"/>
    <lineage>
        <taxon>Bacteria</taxon>
        <taxon>Pseudomonadati</taxon>
        <taxon>Pseudomonadota</taxon>
        <taxon>Gammaproteobacteria</taxon>
        <taxon>Enterobacterales</taxon>
        <taxon>Morganellaceae</taxon>
        <taxon>Xenorhabdus</taxon>
    </lineage>
</organism>
<sequence length="267" mass="30331">MATKTTLRPITPGHNVMPEIKPSTAIENRYYNTLMDIIQTIRREVDTALVREFREKAQVELAQDGISDWIAHIIDYQIDRWNTRLNTLSQEVAKEFVDKTVGNFDVRFASLLRKHGFTVRMQNNEHTLNALRAVMGENVGLIKSIGIEYLGKVQQHVWQSVTGGYDLASLTQNLQHDFDVTRNRAKLIARDQSAKAHAVIEQSRRKELGITKAIWIHSHAGKQPRPSHLTAHGKEFDINKGLYLDGEWVLPGQAINCRCGSKAILPF</sequence>
<comment type="caution">
    <text evidence="2">The sequence shown here is derived from an EMBL/GenBank/DDBJ whole genome shotgun (WGS) entry which is preliminary data.</text>
</comment>
<dbReference type="RefSeq" id="WP_169926673.1">
    <property type="nucleotide sequence ID" value="NZ_CAWNRH010000117.1"/>
</dbReference>
<evidence type="ECO:0000313" key="2">
    <source>
        <dbReference type="EMBL" id="PHM63968.1"/>
    </source>
</evidence>
<name>A0A2D0KKQ1_9GAMM</name>
<dbReference type="AlphaFoldDB" id="A0A2D0KKQ1"/>
<reference evidence="2 3" key="1">
    <citation type="journal article" date="2017" name="Nat. Microbiol.">
        <title>Natural product diversity associated with the nematode symbionts Photorhabdus and Xenorhabdus.</title>
        <authorList>
            <person name="Tobias N.J."/>
            <person name="Wolff H."/>
            <person name="Djahanschiri B."/>
            <person name="Grundmann F."/>
            <person name="Kronenwerth M."/>
            <person name="Shi Y.M."/>
            <person name="Simonyi S."/>
            <person name="Grun P."/>
            <person name="Shapiro-Ilan D."/>
            <person name="Pidot S.J."/>
            <person name="Stinear T.P."/>
            <person name="Ebersberger I."/>
            <person name="Bode H.B."/>
        </authorList>
    </citation>
    <scope>NUCLEOTIDE SEQUENCE [LARGE SCALE GENOMIC DNA]</scope>
    <source>
        <strain evidence="2 3">DSM 17904</strain>
    </source>
</reference>
<dbReference type="Pfam" id="PF04233">
    <property type="entry name" value="Phage_Mu_F"/>
    <property type="match status" value="1"/>
</dbReference>
<gene>
    <name evidence="2" type="ORF">Xsto_03498</name>
</gene>
<protein>
    <submittedName>
        <fullName evidence="2">Head morphogenesis protein</fullName>
    </submittedName>
</protein>
<dbReference type="InterPro" id="IPR006528">
    <property type="entry name" value="Phage_head_morphogenesis_dom"/>
</dbReference>
<keyword evidence="3" id="KW-1185">Reference proteome</keyword>
<proteinExistence type="predicted"/>
<evidence type="ECO:0000259" key="1">
    <source>
        <dbReference type="Pfam" id="PF04233"/>
    </source>
</evidence>
<dbReference type="EMBL" id="NJAJ01000041">
    <property type="protein sequence ID" value="PHM63968.1"/>
    <property type="molecule type" value="Genomic_DNA"/>
</dbReference>
<feature type="domain" description="Phage head morphogenesis" evidence="1">
    <location>
        <begin position="152"/>
        <end position="259"/>
    </location>
</feature>
<accession>A0A2D0KKQ1</accession>